<keyword evidence="1" id="KW-0175">Coiled coil</keyword>
<dbReference type="InterPro" id="IPR013097">
    <property type="entry name" value="Dabb"/>
</dbReference>
<evidence type="ECO:0000256" key="1">
    <source>
        <dbReference type="SAM" id="Coils"/>
    </source>
</evidence>
<dbReference type="PROSITE" id="PS51502">
    <property type="entry name" value="S_R_A_B_BARREL"/>
    <property type="match status" value="1"/>
</dbReference>
<dbReference type="Pfam" id="PF07876">
    <property type="entry name" value="Dabb"/>
    <property type="match status" value="1"/>
</dbReference>
<keyword evidence="4" id="KW-1185">Reference proteome</keyword>
<sequence>MIKHIVMWTLKEKAEGASKKENIAKMKAMLESLEDKIEEIKAFEVGVNYNDSKAAHDLLLYSEFEDKDALARYQVHPDHVKVAEFVRAVTEDRAVVDYQL</sequence>
<dbReference type="AlphaFoldDB" id="A0A285IBZ5"/>
<accession>A0A285IBZ5</accession>
<evidence type="ECO:0000259" key="2">
    <source>
        <dbReference type="PROSITE" id="PS51502"/>
    </source>
</evidence>
<dbReference type="RefSeq" id="WP_097019402.1">
    <property type="nucleotide sequence ID" value="NZ_OBDZ01000038.1"/>
</dbReference>
<proteinExistence type="predicted"/>
<protein>
    <submittedName>
        <fullName evidence="3">Stress responsive A/B Barrel Domain</fullName>
    </submittedName>
</protein>
<dbReference type="InterPro" id="IPR011008">
    <property type="entry name" value="Dimeric_a/b-barrel"/>
</dbReference>
<evidence type="ECO:0000313" key="4">
    <source>
        <dbReference type="Proteomes" id="UP000219573"/>
    </source>
</evidence>
<dbReference type="PANTHER" id="PTHR37832:SF1">
    <property type="entry name" value="STRESS-RESPONSE A_B BARREL DOMAIN-CONTAINING PROTEIN"/>
    <property type="match status" value="1"/>
</dbReference>
<dbReference type="SUPFAM" id="SSF54909">
    <property type="entry name" value="Dimeric alpha+beta barrel"/>
    <property type="match status" value="1"/>
</dbReference>
<evidence type="ECO:0000313" key="3">
    <source>
        <dbReference type="EMBL" id="SNY45492.1"/>
    </source>
</evidence>
<feature type="domain" description="Stress-response A/B barrel" evidence="2">
    <location>
        <begin position="2"/>
        <end position="98"/>
    </location>
</feature>
<reference evidence="4" key="1">
    <citation type="submission" date="2017-09" db="EMBL/GenBank/DDBJ databases">
        <authorList>
            <person name="Varghese N."/>
            <person name="Submissions S."/>
        </authorList>
    </citation>
    <scope>NUCLEOTIDE SEQUENCE [LARGE SCALE GENOMIC DNA]</scope>
    <source>
        <strain evidence="4">MSL47</strain>
    </source>
</reference>
<feature type="coiled-coil region" evidence="1">
    <location>
        <begin position="16"/>
        <end position="43"/>
    </location>
</feature>
<dbReference type="Gene3D" id="3.30.70.100">
    <property type="match status" value="1"/>
</dbReference>
<name>A0A285IBZ5_9FIRM</name>
<dbReference type="STRING" id="1413210.U472_11725"/>
<dbReference type="OrthoDB" id="9808130at2"/>
<dbReference type="EMBL" id="OBDZ01000038">
    <property type="protein sequence ID" value="SNY45492.1"/>
    <property type="molecule type" value="Genomic_DNA"/>
</dbReference>
<gene>
    <name evidence="3" type="ORF">SAMN06265827_13821</name>
</gene>
<dbReference type="PANTHER" id="PTHR37832">
    <property type="entry name" value="BLL2683 PROTEIN"/>
    <property type="match status" value="1"/>
</dbReference>
<dbReference type="Proteomes" id="UP000219573">
    <property type="component" value="Unassembled WGS sequence"/>
</dbReference>
<dbReference type="SMART" id="SM00886">
    <property type="entry name" value="Dabb"/>
    <property type="match status" value="1"/>
</dbReference>
<organism evidence="3 4">
    <name type="scientific">Orenia metallireducens</name>
    <dbReference type="NCBI Taxonomy" id="1413210"/>
    <lineage>
        <taxon>Bacteria</taxon>
        <taxon>Bacillati</taxon>
        <taxon>Bacillota</taxon>
        <taxon>Clostridia</taxon>
        <taxon>Halanaerobiales</taxon>
        <taxon>Halobacteroidaceae</taxon>
        <taxon>Orenia</taxon>
    </lineage>
</organism>